<dbReference type="Proteomes" id="UP000001338">
    <property type="component" value="Unassembled WGS sequence"/>
</dbReference>
<comment type="caution">
    <text evidence="1">The sequence shown here is derived from an EMBL/GenBank/DDBJ whole genome shotgun (WGS) entry which is preliminary data.</text>
</comment>
<sequence>MIKSLPEIAKSAIVVRGAVRDAIQLTANNKPILNPRANVRPRFLAWFCLFLGSLPETIERKTILSIPRTISIRVRVKIATILSSVSSSMQMQLIFRKRRNQSIYKGI</sequence>
<protein>
    <submittedName>
        <fullName evidence="1">Uncharacterized protein</fullName>
    </submittedName>
</protein>
<evidence type="ECO:0000313" key="1">
    <source>
        <dbReference type="EMBL" id="EKR62338.1"/>
    </source>
</evidence>
<dbReference type="AlphaFoldDB" id="A0A828YV42"/>
<gene>
    <name evidence="1" type="ORF">LEP1GSC036_1509</name>
</gene>
<organism evidence="1 2">
    <name type="scientific">Leptospira weilii str. 2006001853</name>
    <dbReference type="NCBI Taxonomy" id="1001589"/>
    <lineage>
        <taxon>Bacteria</taxon>
        <taxon>Pseudomonadati</taxon>
        <taxon>Spirochaetota</taxon>
        <taxon>Spirochaetia</taxon>
        <taxon>Leptospirales</taxon>
        <taxon>Leptospiraceae</taxon>
        <taxon>Leptospira</taxon>
    </lineage>
</organism>
<dbReference type="EMBL" id="AFLV02000081">
    <property type="protein sequence ID" value="EKR62338.1"/>
    <property type="molecule type" value="Genomic_DNA"/>
</dbReference>
<name>A0A828YV42_9LEPT</name>
<evidence type="ECO:0000313" key="2">
    <source>
        <dbReference type="Proteomes" id="UP000001338"/>
    </source>
</evidence>
<accession>A0A828YV42</accession>
<reference evidence="1 2" key="1">
    <citation type="submission" date="2012-10" db="EMBL/GenBank/DDBJ databases">
        <authorList>
            <person name="Harkins D.M."/>
            <person name="Durkin A.S."/>
            <person name="Brinkac L.M."/>
            <person name="Haft D.H."/>
            <person name="Selengut J.D."/>
            <person name="Sanka R."/>
            <person name="DePew J."/>
            <person name="Purushe J."/>
            <person name="Whelen A.C."/>
            <person name="Vinetz J.M."/>
            <person name="Sutton G.G."/>
            <person name="Nierman W.C."/>
            <person name="Fouts D.E."/>
        </authorList>
    </citation>
    <scope>NUCLEOTIDE SEQUENCE [LARGE SCALE GENOMIC DNA]</scope>
    <source>
        <strain evidence="1 2">2006001853</strain>
    </source>
</reference>
<proteinExistence type="predicted"/>